<dbReference type="EMBL" id="BARW01006677">
    <property type="protein sequence ID" value="GAI79256.1"/>
    <property type="molecule type" value="Genomic_DNA"/>
</dbReference>
<keyword evidence="1" id="KW-0472">Membrane</keyword>
<protein>
    <submittedName>
        <fullName evidence="2">Uncharacterized protein</fullName>
    </submittedName>
</protein>
<feature type="transmembrane region" description="Helical" evidence="1">
    <location>
        <begin position="87"/>
        <end position="110"/>
    </location>
</feature>
<reference evidence="2" key="1">
    <citation type="journal article" date="2014" name="Front. Microbiol.">
        <title>High frequency of phylogenetically diverse reductive dehalogenase-homologous genes in deep subseafloor sedimentary metagenomes.</title>
        <authorList>
            <person name="Kawai M."/>
            <person name="Futagami T."/>
            <person name="Toyoda A."/>
            <person name="Takaki Y."/>
            <person name="Nishi S."/>
            <person name="Hori S."/>
            <person name="Arai W."/>
            <person name="Tsubouchi T."/>
            <person name="Morono Y."/>
            <person name="Uchiyama I."/>
            <person name="Ito T."/>
            <person name="Fujiyama A."/>
            <person name="Inagaki F."/>
            <person name="Takami H."/>
        </authorList>
    </citation>
    <scope>NUCLEOTIDE SEQUENCE</scope>
    <source>
        <strain evidence="2">Expedition CK06-06</strain>
    </source>
</reference>
<gene>
    <name evidence="2" type="ORF">S12H4_14025</name>
</gene>
<dbReference type="AlphaFoldDB" id="X1SJC2"/>
<organism evidence="2">
    <name type="scientific">marine sediment metagenome</name>
    <dbReference type="NCBI Taxonomy" id="412755"/>
    <lineage>
        <taxon>unclassified sequences</taxon>
        <taxon>metagenomes</taxon>
        <taxon>ecological metagenomes</taxon>
    </lineage>
</organism>
<feature type="transmembrane region" description="Helical" evidence="1">
    <location>
        <begin position="116"/>
        <end position="137"/>
    </location>
</feature>
<evidence type="ECO:0000313" key="2">
    <source>
        <dbReference type="EMBL" id="GAI79256.1"/>
    </source>
</evidence>
<keyword evidence="1" id="KW-1133">Transmembrane helix</keyword>
<proteinExistence type="predicted"/>
<evidence type="ECO:0000256" key="1">
    <source>
        <dbReference type="SAM" id="Phobius"/>
    </source>
</evidence>
<sequence>MAYELTIDKTYPEGERYTGRAERFDANLTGPPDWLEFGIFDDIIAKVIEWFPPEGADKLIRIRIWRDTEPFWTTLFKVEVIGHGSPINWALIVVALAAIIGIAVISWNMVRIDWKAAAAPIIALGIGLLVLALAVAVPKRERRE</sequence>
<name>X1SJC2_9ZZZZ</name>
<comment type="caution">
    <text evidence="2">The sequence shown here is derived from an EMBL/GenBank/DDBJ whole genome shotgun (WGS) entry which is preliminary data.</text>
</comment>
<keyword evidence="1" id="KW-0812">Transmembrane</keyword>
<accession>X1SJC2</accession>